<organism evidence="2 3">
    <name type="scientific">Ferruginibacter yonginensis</name>
    <dbReference type="NCBI Taxonomy" id="1310416"/>
    <lineage>
        <taxon>Bacteria</taxon>
        <taxon>Pseudomonadati</taxon>
        <taxon>Bacteroidota</taxon>
        <taxon>Chitinophagia</taxon>
        <taxon>Chitinophagales</taxon>
        <taxon>Chitinophagaceae</taxon>
        <taxon>Ferruginibacter</taxon>
    </lineage>
</organism>
<evidence type="ECO:0000313" key="3">
    <source>
        <dbReference type="Proteomes" id="UP001595907"/>
    </source>
</evidence>
<name>A0ABV8QTJ1_9BACT</name>
<comment type="caution">
    <text evidence="2">The sequence shown here is derived from an EMBL/GenBank/DDBJ whole genome shotgun (WGS) entry which is preliminary data.</text>
</comment>
<reference evidence="3" key="1">
    <citation type="journal article" date="2019" name="Int. J. Syst. Evol. Microbiol.">
        <title>The Global Catalogue of Microorganisms (GCM) 10K type strain sequencing project: providing services to taxonomists for standard genome sequencing and annotation.</title>
        <authorList>
            <consortium name="The Broad Institute Genomics Platform"/>
            <consortium name="The Broad Institute Genome Sequencing Center for Infectious Disease"/>
            <person name="Wu L."/>
            <person name="Ma J."/>
        </authorList>
    </citation>
    <scope>NUCLEOTIDE SEQUENCE [LARGE SCALE GENOMIC DNA]</scope>
    <source>
        <strain evidence="3">CECT 8289</strain>
    </source>
</reference>
<keyword evidence="3" id="KW-1185">Reference proteome</keyword>
<gene>
    <name evidence="2" type="ORF">ACFOWM_11630</name>
</gene>
<dbReference type="RefSeq" id="WP_379710238.1">
    <property type="nucleotide sequence ID" value="NZ_JBHSCZ010000002.1"/>
</dbReference>
<accession>A0ABV8QTJ1</accession>
<evidence type="ECO:0000256" key="1">
    <source>
        <dbReference type="SAM" id="SignalP"/>
    </source>
</evidence>
<dbReference type="Proteomes" id="UP001595907">
    <property type="component" value="Unassembled WGS sequence"/>
</dbReference>
<feature type="signal peptide" evidence="1">
    <location>
        <begin position="1"/>
        <end position="22"/>
    </location>
</feature>
<evidence type="ECO:0000313" key="2">
    <source>
        <dbReference type="EMBL" id="MFC4263535.1"/>
    </source>
</evidence>
<feature type="chain" id="PRO_5045141442" description="DUF4359 domain-containing protein" evidence="1">
    <location>
        <begin position="23"/>
        <end position="119"/>
    </location>
</feature>
<protein>
    <recommendedName>
        <fullName evidence="4">DUF4359 domain-containing protein</fullName>
    </recommendedName>
</protein>
<keyword evidence="1" id="KW-0732">Signal</keyword>
<sequence>MHYIKFIFLLSTSFISSITTYAKQTNDTVPPCIKKMLEANIQLTLSMYQYKGQRWYGISENKSYAAQKKANYVRTIYLYNNHCLLMATWQTGGNGIIIINKIVPDTVDTKAIKKIIKTT</sequence>
<proteinExistence type="predicted"/>
<dbReference type="EMBL" id="JBHSCZ010000002">
    <property type="protein sequence ID" value="MFC4263535.1"/>
    <property type="molecule type" value="Genomic_DNA"/>
</dbReference>
<evidence type="ECO:0008006" key="4">
    <source>
        <dbReference type="Google" id="ProtNLM"/>
    </source>
</evidence>